<gene>
    <name evidence="1" type="ORF">K3G22_01995</name>
</gene>
<protein>
    <submittedName>
        <fullName evidence="1">Uncharacterized protein</fullName>
    </submittedName>
</protein>
<dbReference type="GeneID" id="67441991"/>
<proteinExistence type="predicted"/>
<dbReference type="EMBL" id="CP080635">
    <property type="protein sequence ID" value="QYX73214.1"/>
    <property type="molecule type" value="Genomic_DNA"/>
</dbReference>
<dbReference type="Proteomes" id="UP000827084">
    <property type="component" value="Chromosome"/>
</dbReference>
<reference evidence="1 2" key="1">
    <citation type="submission" date="2021-08" db="EMBL/GenBank/DDBJ databases">
        <title>Shewanella putrefaciens YZ-J, complete genome.</title>
        <authorList>
            <person name="Yi Z."/>
        </authorList>
    </citation>
    <scope>NUCLEOTIDE SEQUENCE [LARGE SCALE GENOMIC DNA]</scope>
    <source>
        <strain evidence="1 2">YZ-J</strain>
    </source>
</reference>
<accession>A0ABX8XDB1</accession>
<name>A0ABX8XDB1_SHEPU</name>
<keyword evidence="2" id="KW-1185">Reference proteome</keyword>
<sequence length="347" mass="39546">MNKKYFNKSIKILKEELLSSGIDNILETCQNLGYFANTFTSINYQTFGETQASQSKRAEILSRANQCISKEKQDVTYRKLIIDCYQVESRIRSFITSFDSNDAVLSIMEKFLKNLEEFQEIYEGYRVNFSAEFFHRLSFSANILANSIENLLLSINLLLSMSESTQADNDLFKLELYLSNVTTLKAFGIKLEAIEAIYIEICHLFDISIIDNPLIIEHIENGSLWVKVAGHALTATVLTTILNTASSYYQENFTVTGKINQLPNSVNVVNDLLKISEQLKKNGYNTDEINDEINSATKKIARKLDLLLGDQPTIEINDKVHDVGDHLRNKLLEQSELKLLKNQDEII</sequence>
<organism evidence="1 2">
    <name type="scientific">Shewanella putrefaciens</name>
    <name type="common">Pseudomonas putrefaciens</name>
    <dbReference type="NCBI Taxonomy" id="24"/>
    <lineage>
        <taxon>Bacteria</taxon>
        <taxon>Pseudomonadati</taxon>
        <taxon>Pseudomonadota</taxon>
        <taxon>Gammaproteobacteria</taxon>
        <taxon>Alteromonadales</taxon>
        <taxon>Shewanellaceae</taxon>
        <taxon>Shewanella</taxon>
    </lineage>
</organism>
<evidence type="ECO:0000313" key="1">
    <source>
        <dbReference type="EMBL" id="QYX73214.1"/>
    </source>
</evidence>
<evidence type="ECO:0000313" key="2">
    <source>
        <dbReference type="Proteomes" id="UP000827084"/>
    </source>
</evidence>
<dbReference type="RefSeq" id="WP_061782867.1">
    <property type="nucleotide sequence ID" value="NZ_CP028435.1"/>
</dbReference>